<dbReference type="PROSITE" id="PS00197">
    <property type="entry name" value="2FE2S_FER_1"/>
    <property type="match status" value="1"/>
</dbReference>
<dbReference type="PROSITE" id="PS51085">
    <property type="entry name" value="2FE2S_FER_2"/>
    <property type="match status" value="1"/>
</dbReference>
<dbReference type="SUPFAM" id="SSF56003">
    <property type="entry name" value="Molybdenum cofactor-binding domain"/>
    <property type="match status" value="1"/>
</dbReference>
<dbReference type="GO" id="GO:0016491">
    <property type="term" value="F:oxidoreductase activity"/>
    <property type="evidence" value="ECO:0007669"/>
    <property type="project" value="UniProtKB-KW"/>
</dbReference>
<gene>
    <name evidence="7" type="ORF">DENIS_1642</name>
</gene>
<organism evidence="7 8">
    <name type="scientific">Desulfonema ishimotonii</name>
    <dbReference type="NCBI Taxonomy" id="45657"/>
    <lineage>
        <taxon>Bacteria</taxon>
        <taxon>Pseudomonadati</taxon>
        <taxon>Thermodesulfobacteriota</taxon>
        <taxon>Desulfobacteria</taxon>
        <taxon>Desulfobacterales</taxon>
        <taxon>Desulfococcaceae</taxon>
        <taxon>Desulfonema</taxon>
    </lineage>
</organism>
<keyword evidence="5" id="KW-0408">Iron</keyword>
<dbReference type="InterPro" id="IPR001041">
    <property type="entry name" value="2Fe-2S_ferredoxin-type"/>
</dbReference>
<dbReference type="InterPro" id="IPR016208">
    <property type="entry name" value="Ald_Oxase/xanthine_DH-like"/>
</dbReference>
<dbReference type="InterPro" id="IPR036010">
    <property type="entry name" value="2Fe-2S_ferredoxin-like_sf"/>
</dbReference>
<keyword evidence="2" id="KW-0500">Molybdenum</keyword>
<dbReference type="InterPro" id="IPR008274">
    <property type="entry name" value="AldOxase/xan_DH_MoCoBD1"/>
</dbReference>
<dbReference type="InterPro" id="IPR037165">
    <property type="entry name" value="AldOxase/xan_DH_Mopterin-bd_sf"/>
</dbReference>
<keyword evidence="3" id="KW-0479">Metal-binding</keyword>
<evidence type="ECO:0000256" key="5">
    <source>
        <dbReference type="ARBA" id="ARBA00023004"/>
    </source>
</evidence>
<protein>
    <submittedName>
        <fullName evidence="7">Aldehyde oxidoreductase</fullName>
    </submittedName>
</protein>
<name>A0A401FUP8_9BACT</name>
<dbReference type="CDD" id="cd00207">
    <property type="entry name" value="fer2"/>
    <property type="match status" value="1"/>
</dbReference>
<dbReference type="InterPro" id="IPR002888">
    <property type="entry name" value="2Fe-2S-bd"/>
</dbReference>
<accession>A0A401FUP8</accession>
<dbReference type="Proteomes" id="UP000288096">
    <property type="component" value="Unassembled WGS sequence"/>
</dbReference>
<dbReference type="SUPFAM" id="SSF54665">
    <property type="entry name" value="CO dehydrogenase molybdoprotein N-domain-like"/>
    <property type="match status" value="1"/>
</dbReference>
<evidence type="ECO:0000313" key="8">
    <source>
        <dbReference type="Proteomes" id="UP000288096"/>
    </source>
</evidence>
<dbReference type="InterPro" id="IPR012675">
    <property type="entry name" value="Beta-grasp_dom_sf"/>
</dbReference>
<dbReference type="Pfam" id="PF01315">
    <property type="entry name" value="Ald_Xan_dh_C"/>
    <property type="match status" value="1"/>
</dbReference>
<dbReference type="Gene3D" id="3.30.365.10">
    <property type="entry name" value="Aldehyde oxidase/xanthine dehydrogenase, molybdopterin binding domain"/>
    <property type="match status" value="2"/>
</dbReference>
<dbReference type="EMBL" id="BEXT01000001">
    <property type="protein sequence ID" value="GBC60685.1"/>
    <property type="molecule type" value="Genomic_DNA"/>
</dbReference>
<dbReference type="InterPro" id="IPR006058">
    <property type="entry name" value="2Fe2S_fd_BS"/>
</dbReference>
<dbReference type="Gene3D" id="3.90.1170.50">
    <property type="entry name" value="Aldehyde oxidase/xanthine dehydrogenase, a/b hammerhead"/>
    <property type="match status" value="1"/>
</dbReference>
<dbReference type="Gene3D" id="1.10.150.120">
    <property type="entry name" value="[2Fe-2S]-binding domain"/>
    <property type="match status" value="1"/>
</dbReference>
<evidence type="ECO:0000259" key="6">
    <source>
        <dbReference type="PROSITE" id="PS51085"/>
    </source>
</evidence>
<comment type="caution">
    <text evidence="7">The sequence shown here is derived from an EMBL/GenBank/DDBJ whole genome shotgun (WGS) entry which is preliminary data.</text>
</comment>
<feature type="domain" description="2Fe-2S ferredoxin-type" evidence="6">
    <location>
        <begin position="5"/>
        <end position="82"/>
    </location>
</feature>
<comment type="similarity">
    <text evidence="1">Belongs to the xanthine dehydrogenase family.</text>
</comment>
<dbReference type="SUPFAM" id="SSF47741">
    <property type="entry name" value="CO dehydrogenase ISP C-domain like"/>
    <property type="match status" value="1"/>
</dbReference>
<dbReference type="Pfam" id="PF02738">
    <property type="entry name" value="MoCoBD_1"/>
    <property type="match status" value="1"/>
</dbReference>
<dbReference type="AlphaFoldDB" id="A0A401FUP8"/>
<dbReference type="SUPFAM" id="SSF54292">
    <property type="entry name" value="2Fe-2S ferredoxin-like"/>
    <property type="match status" value="1"/>
</dbReference>
<reference evidence="8" key="1">
    <citation type="submission" date="2017-11" db="EMBL/GenBank/DDBJ databases">
        <authorList>
            <person name="Watanabe M."/>
            <person name="Kojima H."/>
        </authorList>
    </citation>
    <scope>NUCLEOTIDE SEQUENCE [LARGE SCALE GENOMIC DNA]</scope>
    <source>
        <strain evidence="8">Tokyo 01</strain>
    </source>
</reference>
<dbReference type="SMART" id="SM01008">
    <property type="entry name" value="Ald_Xan_dh_C"/>
    <property type="match status" value="1"/>
</dbReference>
<dbReference type="InterPro" id="IPR036884">
    <property type="entry name" value="2Fe-2S-bd_dom_sf"/>
</dbReference>
<evidence type="ECO:0000256" key="2">
    <source>
        <dbReference type="ARBA" id="ARBA00022505"/>
    </source>
</evidence>
<evidence type="ECO:0000313" key="7">
    <source>
        <dbReference type="EMBL" id="GBC60685.1"/>
    </source>
</evidence>
<keyword evidence="8" id="KW-1185">Reference proteome</keyword>
<dbReference type="Pfam" id="PF00111">
    <property type="entry name" value="Fer2"/>
    <property type="match status" value="1"/>
</dbReference>
<dbReference type="RefSeq" id="WP_231714433.1">
    <property type="nucleotide sequence ID" value="NZ_BEXT01000001.1"/>
</dbReference>
<reference evidence="8" key="2">
    <citation type="submission" date="2019-01" db="EMBL/GenBank/DDBJ databases">
        <title>Genome sequence of Desulfonema ishimotonii strain Tokyo 01.</title>
        <authorList>
            <person name="Fukui M."/>
        </authorList>
    </citation>
    <scope>NUCLEOTIDE SEQUENCE [LARGE SCALE GENOMIC DNA]</scope>
    <source>
        <strain evidence="8">Tokyo 01</strain>
    </source>
</reference>
<proteinExistence type="inferred from homology"/>
<dbReference type="GO" id="GO:0005506">
    <property type="term" value="F:iron ion binding"/>
    <property type="evidence" value="ECO:0007669"/>
    <property type="project" value="InterPro"/>
</dbReference>
<dbReference type="PANTHER" id="PTHR11908:SF132">
    <property type="entry name" value="ALDEHYDE OXIDASE 1-RELATED"/>
    <property type="match status" value="1"/>
</dbReference>
<dbReference type="InterPro" id="IPR036856">
    <property type="entry name" value="Ald_Oxase/Xan_DH_a/b_sf"/>
</dbReference>
<dbReference type="PANTHER" id="PTHR11908">
    <property type="entry name" value="XANTHINE DEHYDROGENASE"/>
    <property type="match status" value="1"/>
</dbReference>
<dbReference type="Pfam" id="PF01799">
    <property type="entry name" value="Fer2_2"/>
    <property type="match status" value="1"/>
</dbReference>
<evidence type="ECO:0000256" key="3">
    <source>
        <dbReference type="ARBA" id="ARBA00022723"/>
    </source>
</evidence>
<evidence type="ECO:0000256" key="1">
    <source>
        <dbReference type="ARBA" id="ARBA00006849"/>
    </source>
</evidence>
<dbReference type="GO" id="GO:0051537">
    <property type="term" value="F:2 iron, 2 sulfur cluster binding"/>
    <property type="evidence" value="ECO:0007669"/>
    <property type="project" value="InterPro"/>
</dbReference>
<evidence type="ECO:0000256" key="4">
    <source>
        <dbReference type="ARBA" id="ARBA00023002"/>
    </source>
</evidence>
<sequence>MAQFKKKTIRVNGVPKAIIAEPDMSLAEIIRSDIGLTGTKVGCNKGQCGSCNVILNGKLTRSCITRWEKVPDDSEVTTIEGLGTVDNLHPVQWAFVVTGAIQCGFCTPGFIISAKALLDQNPNPSRQDIRDWFQKYRNACRCTGYVQIVDAVMAAAAVLRGEKKADDFSTLMGDKGNIWGTAYPRPSAVCKATGTWDFGEDYRNRLPDNTLFAAVVRAEVSHALVRGVDTAEAEQMEGVSHIVTAKDIRGDNRLAFQTEGCERPILCDKKICQYGDPIAIVCADTEKNARAAAKKVRVETEDLPAYMNAPDAIAEGAVRIHEGVSNLYQTLNVRKGEETAPLMEKAAVTVADEFYLQRQPHMPMEPDVGFGYMDEEGRLTIHSKSIWIFFHAAQMAPGLGLEPNQIRIVENGVGGTFGYKLSLTCEPLIGAEPSDTS</sequence>
<dbReference type="InterPro" id="IPR000674">
    <property type="entry name" value="Ald_Oxase/Xan_DH_a/b"/>
</dbReference>
<dbReference type="Gene3D" id="3.10.20.30">
    <property type="match status" value="1"/>
</dbReference>
<keyword evidence="4" id="KW-0560">Oxidoreductase</keyword>